<dbReference type="EMBL" id="JAGINS010000001">
    <property type="protein sequence ID" value="MBP2361154.1"/>
    <property type="molecule type" value="Genomic_DNA"/>
</dbReference>
<accession>A0ABS4VB59</accession>
<name>A0ABS4VB59_9ACTN</name>
<reference evidence="1 2" key="1">
    <citation type="submission" date="2021-03" db="EMBL/GenBank/DDBJ databases">
        <title>Sequencing the genomes of 1000 actinobacteria strains.</title>
        <authorList>
            <person name="Klenk H.-P."/>
        </authorList>
    </citation>
    <scope>NUCLEOTIDE SEQUENCE [LARGE SCALE GENOMIC DNA]</scope>
    <source>
        <strain evidence="1 2">DSM 40843</strain>
    </source>
</reference>
<gene>
    <name evidence="1" type="ORF">JOF59_003554</name>
</gene>
<sequence>MGLWLDNSEQTPARTAENVLGDLAAARVNP</sequence>
<protein>
    <submittedName>
        <fullName evidence="1">Uncharacterized protein</fullName>
    </submittedName>
</protein>
<comment type="caution">
    <text evidence="1">The sequence shown here is derived from an EMBL/GenBank/DDBJ whole genome shotgun (WGS) entry which is preliminary data.</text>
</comment>
<proteinExistence type="predicted"/>
<organism evidence="1 2">
    <name type="scientific">Streptomyces clavifer</name>
    <dbReference type="NCBI Taxonomy" id="68188"/>
    <lineage>
        <taxon>Bacteria</taxon>
        <taxon>Bacillati</taxon>
        <taxon>Actinomycetota</taxon>
        <taxon>Actinomycetes</taxon>
        <taxon>Kitasatosporales</taxon>
        <taxon>Streptomycetaceae</taxon>
        <taxon>Streptomyces</taxon>
    </lineage>
</organism>
<evidence type="ECO:0000313" key="1">
    <source>
        <dbReference type="EMBL" id="MBP2361154.1"/>
    </source>
</evidence>
<evidence type="ECO:0000313" key="2">
    <source>
        <dbReference type="Proteomes" id="UP001519311"/>
    </source>
</evidence>
<keyword evidence="2" id="KW-1185">Reference proteome</keyword>
<dbReference type="Proteomes" id="UP001519311">
    <property type="component" value="Unassembled WGS sequence"/>
</dbReference>